<organism evidence="8 9">
    <name type="scientific">Oxalobacter vibrioformis</name>
    <dbReference type="NCBI Taxonomy" id="933080"/>
    <lineage>
        <taxon>Bacteria</taxon>
        <taxon>Pseudomonadati</taxon>
        <taxon>Pseudomonadota</taxon>
        <taxon>Betaproteobacteria</taxon>
        <taxon>Burkholderiales</taxon>
        <taxon>Oxalobacteraceae</taxon>
        <taxon>Oxalobacter</taxon>
    </lineage>
</organism>
<feature type="transmembrane region" description="Helical" evidence="6">
    <location>
        <begin position="54"/>
        <end position="73"/>
    </location>
</feature>
<keyword evidence="2" id="KW-1003">Cell membrane</keyword>
<accession>A0A9E9LX29</accession>
<dbReference type="AlphaFoldDB" id="A0A9E9LX29"/>
<dbReference type="GO" id="GO:0005886">
    <property type="term" value="C:plasma membrane"/>
    <property type="evidence" value="ECO:0007669"/>
    <property type="project" value="UniProtKB-SubCell"/>
</dbReference>
<dbReference type="KEGG" id="ovb:NB640_04260"/>
<keyword evidence="4 6" id="KW-1133">Transmembrane helix</keyword>
<feature type="transmembrane region" description="Helical" evidence="6">
    <location>
        <begin position="29"/>
        <end position="48"/>
    </location>
</feature>
<dbReference type="SUPFAM" id="SSF52540">
    <property type="entry name" value="P-loop containing nucleoside triphosphate hydrolases"/>
    <property type="match status" value="1"/>
</dbReference>
<evidence type="ECO:0000256" key="4">
    <source>
        <dbReference type="ARBA" id="ARBA00022989"/>
    </source>
</evidence>
<dbReference type="PANTHER" id="PTHR37937:SF1">
    <property type="entry name" value="CONJUGATIVE TRANSFER: DNA TRANSPORT"/>
    <property type="match status" value="1"/>
</dbReference>
<dbReference type="Proteomes" id="UP001156215">
    <property type="component" value="Chromosome"/>
</dbReference>
<protein>
    <submittedName>
        <fullName evidence="8">Type IV secretion system DNA-binding domain-containing protein</fullName>
    </submittedName>
</protein>
<dbReference type="GO" id="GO:0003677">
    <property type="term" value="F:DNA binding"/>
    <property type="evidence" value="ECO:0007669"/>
    <property type="project" value="UniProtKB-KW"/>
</dbReference>
<evidence type="ECO:0000313" key="8">
    <source>
        <dbReference type="EMBL" id="WAW10866.1"/>
    </source>
</evidence>
<evidence type="ECO:0000256" key="6">
    <source>
        <dbReference type="SAM" id="Phobius"/>
    </source>
</evidence>
<feature type="domain" description="Type IV secretion system coupling protein TraD DNA-binding" evidence="7">
    <location>
        <begin position="107"/>
        <end position="487"/>
    </location>
</feature>
<keyword evidence="8" id="KW-0238">DNA-binding</keyword>
<sequence>MKDETKQSLSEVKGAVFETLWLSNWGRNLITFPTVFALLAFTLIAALFGGQAGWGAGVGIYVLFFCFGLFGCLKDAFFSKKSGDVFRRGAQIEDPGKIARATAGKGRYSIGGVTIPASAEAQGFCYVGSPGSGKSTAIFRNMSQDREEVKAIVFDLGGESLSRFYRGGDRIMNPLDSRAAPISIFSDLTDEMVDPARLAQALVSADTNDKFWSDSARTCIADLAGALIESGKKTNRDLLGALTTMTKAEQVALVGGRPAATLLGGEEKMSASLRSIISQAGQVLRTLDGDVDQSGFSIRRWMEDDNDRSWLFFSVRNDQLPLLKGLYSYLLETAISCHLSMSSNLDRRIVYYLDEFSTLPPMPSLLQLAALGRKFGSVMQLGFQSMSQLRSCYGREDAQSLLSCLGTWTILRSNDSETAEQLSRMVGQQEILRTNISSAHGEKGSSENRSQQVTQTQILLPSQIQNFADLHGVLKIRGDFPLCAIQLRRVDFPAVTEPFIAKKKAAAFAAAD</sequence>
<dbReference type="Gene3D" id="3.40.50.300">
    <property type="entry name" value="P-loop containing nucleotide triphosphate hydrolases"/>
    <property type="match status" value="2"/>
</dbReference>
<proteinExistence type="predicted"/>
<dbReference type="InterPro" id="IPR019476">
    <property type="entry name" value="T4SS_TraD_DNA-bd"/>
</dbReference>
<keyword evidence="5 6" id="KW-0472">Membrane</keyword>
<keyword evidence="3 6" id="KW-0812">Transmembrane</keyword>
<dbReference type="CDD" id="cd01127">
    <property type="entry name" value="TrwB_TraG_TraD_VirD4"/>
    <property type="match status" value="1"/>
</dbReference>
<evidence type="ECO:0000256" key="2">
    <source>
        <dbReference type="ARBA" id="ARBA00022475"/>
    </source>
</evidence>
<evidence type="ECO:0000256" key="5">
    <source>
        <dbReference type="ARBA" id="ARBA00023136"/>
    </source>
</evidence>
<dbReference type="InterPro" id="IPR027417">
    <property type="entry name" value="P-loop_NTPase"/>
</dbReference>
<evidence type="ECO:0000256" key="3">
    <source>
        <dbReference type="ARBA" id="ARBA00022692"/>
    </source>
</evidence>
<dbReference type="Pfam" id="PF10412">
    <property type="entry name" value="TrwB_AAD_bind"/>
    <property type="match status" value="1"/>
</dbReference>
<dbReference type="RefSeq" id="WP_269309933.1">
    <property type="nucleotide sequence ID" value="NZ_CP098242.1"/>
</dbReference>
<reference evidence="8" key="1">
    <citation type="journal article" date="2022" name="Front. Microbiol.">
        <title>New perspectives on an old grouping: The genomic and phenotypic variability of Oxalobacter formigenes and the implications for calcium oxalate stone prevention.</title>
        <authorList>
            <person name="Chmiel J.A."/>
            <person name="Carr C."/>
            <person name="Stuivenberg G.A."/>
            <person name="Venema R."/>
            <person name="Chanyi R.M."/>
            <person name="Al K.F."/>
            <person name="Giguere D."/>
            <person name="Say H."/>
            <person name="Akouris P.P."/>
            <person name="Dominguez Romero S.A."/>
            <person name="Kwong A."/>
            <person name="Tai V."/>
            <person name="Koval S.F."/>
            <person name="Razvi H."/>
            <person name="Bjazevic J."/>
            <person name="Burton J.P."/>
        </authorList>
    </citation>
    <scope>NUCLEOTIDE SEQUENCE</scope>
    <source>
        <strain evidence="8">WoOx3</strain>
    </source>
</reference>
<gene>
    <name evidence="8" type="ORF">NB640_04260</name>
</gene>
<evidence type="ECO:0000259" key="7">
    <source>
        <dbReference type="Pfam" id="PF10412"/>
    </source>
</evidence>
<dbReference type="InterPro" id="IPR051539">
    <property type="entry name" value="T4SS-coupling_protein"/>
</dbReference>
<keyword evidence="9" id="KW-1185">Reference proteome</keyword>
<dbReference type="PANTHER" id="PTHR37937">
    <property type="entry name" value="CONJUGATIVE TRANSFER: DNA TRANSPORT"/>
    <property type="match status" value="1"/>
</dbReference>
<dbReference type="EMBL" id="CP098242">
    <property type="protein sequence ID" value="WAW10866.1"/>
    <property type="molecule type" value="Genomic_DNA"/>
</dbReference>
<name>A0A9E9LX29_9BURK</name>
<comment type="subcellular location">
    <subcellularLocation>
        <location evidence="1">Cell membrane</location>
        <topology evidence="1">Multi-pass membrane protein</topology>
    </subcellularLocation>
</comment>
<evidence type="ECO:0000256" key="1">
    <source>
        <dbReference type="ARBA" id="ARBA00004651"/>
    </source>
</evidence>
<evidence type="ECO:0000313" key="9">
    <source>
        <dbReference type="Proteomes" id="UP001156215"/>
    </source>
</evidence>